<dbReference type="FunCoup" id="A0A482X8E9">
    <property type="interactions" value="1688"/>
</dbReference>
<gene>
    <name evidence="9" type="ORF">LSTR_LSTR006667</name>
</gene>
<evidence type="ECO:0000256" key="7">
    <source>
        <dbReference type="ARBA" id="ARBA00023242"/>
    </source>
</evidence>
<dbReference type="PANTHER" id="PTHR13257:SF0">
    <property type="entry name" value="NUCLEAR PORE COMPLEX PROTEIN NUP88"/>
    <property type="match status" value="1"/>
</dbReference>
<dbReference type="GO" id="GO:0005643">
    <property type="term" value="C:nuclear pore"/>
    <property type="evidence" value="ECO:0007669"/>
    <property type="project" value="UniProtKB-SubCell"/>
</dbReference>
<evidence type="ECO:0000256" key="4">
    <source>
        <dbReference type="ARBA" id="ARBA00022927"/>
    </source>
</evidence>
<evidence type="ECO:0000256" key="1">
    <source>
        <dbReference type="ARBA" id="ARBA00004567"/>
    </source>
</evidence>
<dbReference type="OrthoDB" id="341482at2759"/>
<evidence type="ECO:0000313" key="10">
    <source>
        <dbReference type="Proteomes" id="UP000291343"/>
    </source>
</evidence>
<evidence type="ECO:0008006" key="11">
    <source>
        <dbReference type="Google" id="ProtNLM"/>
    </source>
</evidence>
<keyword evidence="5" id="KW-0811">Translocation</keyword>
<keyword evidence="10" id="KW-1185">Reference proteome</keyword>
<dbReference type="InterPro" id="IPR019321">
    <property type="entry name" value="Nucleoporin_Nup88"/>
</dbReference>
<organism evidence="9 10">
    <name type="scientific">Laodelphax striatellus</name>
    <name type="common">Small brown planthopper</name>
    <name type="synonym">Delphax striatella</name>
    <dbReference type="NCBI Taxonomy" id="195883"/>
    <lineage>
        <taxon>Eukaryota</taxon>
        <taxon>Metazoa</taxon>
        <taxon>Ecdysozoa</taxon>
        <taxon>Arthropoda</taxon>
        <taxon>Hexapoda</taxon>
        <taxon>Insecta</taxon>
        <taxon>Pterygota</taxon>
        <taxon>Neoptera</taxon>
        <taxon>Paraneoptera</taxon>
        <taxon>Hemiptera</taxon>
        <taxon>Auchenorrhyncha</taxon>
        <taxon>Fulgoroidea</taxon>
        <taxon>Delphacidae</taxon>
        <taxon>Criomorphinae</taxon>
        <taxon>Laodelphax</taxon>
    </lineage>
</organism>
<proteinExistence type="predicted"/>
<evidence type="ECO:0000313" key="9">
    <source>
        <dbReference type="EMBL" id="RZF42074.1"/>
    </source>
</evidence>
<keyword evidence="7" id="KW-0539">Nucleus</keyword>
<dbReference type="EMBL" id="QKKF02015641">
    <property type="protein sequence ID" value="RZF42074.1"/>
    <property type="molecule type" value="Genomic_DNA"/>
</dbReference>
<dbReference type="STRING" id="195883.A0A482X8E9"/>
<feature type="coiled-coil region" evidence="8">
    <location>
        <begin position="532"/>
        <end position="566"/>
    </location>
</feature>
<keyword evidence="6" id="KW-0906">Nuclear pore complex</keyword>
<dbReference type="GO" id="GO:0006406">
    <property type="term" value="P:mRNA export from nucleus"/>
    <property type="evidence" value="ECO:0007669"/>
    <property type="project" value="TreeGrafter"/>
</dbReference>
<dbReference type="GO" id="GO:0000056">
    <property type="term" value="P:ribosomal small subunit export from nucleus"/>
    <property type="evidence" value="ECO:0007669"/>
    <property type="project" value="InterPro"/>
</dbReference>
<dbReference type="GO" id="GO:0006606">
    <property type="term" value="P:protein import into nucleus"/>
    <property type="evidence" value="ECO:0007669"/>
    <property type="project" value="TreeGrafter"/>
</dbReference>
<dbReference type="AlphaFoldDB" id="A0A482X8E9"/>
<reference evidence="9 10" key="1">
    <citation type="journal article" date="2017" name="Gigascience">
        <title>Genome sequence of the small brown planthopper, Laodelphax striatellus.</title>
        <authorList>
            <person name="Zhu J."/>
            <person name="Jiang F."/>
            <person name="Wang X."/>
            <person name="Yang P."/>
            <person name="Bao Y."/>
            <person name="Zhao W."/>
            <person name="Wang W."/>
            <person name="Lu H."/>
            <person name="Wang Q."/>
            <person name="Cui N."/>
            <person name="Li J."/>
            <person name="Chen X."/>
            <person name="Luo L."/>
            <person name="Yu J."/>
            <person name="Kang L."/>
            <person name="Cui F."/>
        </authorList>
    </citation>
    <scope>NUCLEOTIDE SEQUENCE [LARGE SCALE GENOMIC DNA]</scope>
    <source>
        <strain evidence="9">Lst14</strain>
    </source>
</reference>
<evidence type="ECO:0000256" key="8">
    <source>
        <dbReference type="SAM" id="Coils"/>
    </source>
</evidence>
<evidence type="ECO:0000256" key="2">
    <source>
        <dbReference type="ARBA" id="ARBA00022448"/>
    </source>
</evidence>
<comment type="caution">
    <text evidence="9">The sequence shown here is derived from an EMBL/GenBank/DDBJ whole genome shotgun (WGS) entry which is preliminary data.</text>
</comment>
<dbReference type="InterPro" id="IPR037700">
    <property type="entry name" value="NUP88/NUP82"/>
</dbReference>
<dbReference type="Pfam" id="PF10168">
    <property type="entry name" value="Nup88"/>
    <property type="match status" value="2"/>
</dbReference>
<dbReference type="GO" id="GO:0000055">
    <property type="term" value="P:ribosomal large subunit export from nucleus"/>
    <property type="evidence" value="ECO:0007669"/>
    <property type="project" value="InterPro"/>
</dbReference>
<evidence type="ECO:0000256" key="5">
    <source>
        <dbReference type="ARBA" id="ARBA00023010"/>
    </source>
</evidence>
<keyword evidence="8" id="KW-0175">Coiled coil</keyword>
<protein>
    <recommendedName>
        <fullName evidence="11">Nucleoporin Nup88</fullName>
    </recommendedName>
</protein>
<keyword evidence="3" id="KW-0509">mRNA transport</keyword>
<dbReference type="Proteomes" id="UP000291343">
    <property type="component" value="Unassembled WGS sequence"/>
</dbReference>
<dbReference type="GO" id="GO:0017056">
    <property type="term" value="F:structural constituent of nuclear pore"/>
    <property type="evidence" value="ECO:0007669"/>
    <property type="project" value="InterPro"/>
</dbReference>
<name>A0A482X8E9_LAOST</name>
<keyword evidence="2" id="KW-0813">Transport</keyword>
<dbReference type="InParanoid" id="A0A482X8E9"/>
<keyword evidence="4" id="KW-0653">Protein transport</keyword>
<comment type="subcellular location">
    <subcellularLocation>
        <location evidence="1">Nucleus</location>
        <location evidence="1">Nuclear pore complex</location>
    </subcellularLocation>
</comment>
<accession>A0A482X8E9</accession>
<dbReference type="SMR" id="A0A482X8E9"/>
<evidence type="ECO:0000256" key="6">
    <source>
        <dbReference type="ARBA" id="ARBA00023132"/>
    </source>
</evidence>
<dbReference type="PANTHER" id="PTHR13257">
    <property type="entry name" value="NUCLEOPORIN NUP84-RELATED"/>
    <property type="match status" value="1"/>
</dbReference>
<sequence>MDPEFLKTPDELNVYGTELYNLIVPFSSAKYKYEPKTILQVVDDVFYFWSPKEFCVVTVFQRDLIPVFNGKYQLLRPNLPIDYEVTGIVVNETSTKLAVVCDCRIMILKIPERRGPGCYFLAGMHNILCSAMYVDWVLGDTIGRVRWVNDFLIILYDGHVEIRDCSKENGPREYSWPAKNIVDFELLLPIKDEKYYKPESVNRISILLLKENGDVHTVNFYITGDGLTISIESIESIDYEGLVSMYPPPEDNYGVEAYSILLLEGMPKKLVIASRIGVLNHFVLLTKEKDKPFIPTPELFLYAVGIVELDLTGLKFDITEGKEAKEKKKKELNESMDEGSIDEESSDEFMSAIALIHDDTSHLRYFVLHKAGIHCITVPRIDDYQEYVKALESTVDKPKLSITADCIVVTRSNLSRKSHAPFGAACVDVKRPFLIMVYHKSIKSKYYHRGSCVQIPTTEHDLYAALERVPTVPYIDLVGYEDAPSMTKLELLCLIENHFRSNVFPHYKCVKKMMNYCMVKASKLKLQQLAKLEEIMEDKNVVQSKAEQLAEKCEEFNEKNNVLSERLYECVKRINYLEPDQRCEKQMRQVLDLQTKALEKLKIKFSKFYEKVELFRAVAQRDLKYFGFNQDDSSECRLSEEQVKRMQDILGDMSKQIDQNIDSVEKLPAF</sequence>
<evidence type="ECO:0000256" key="3">
    <source>
        <dbReference type="ARBA" id="ARBA00022816"/>
    </source>
</evidence>